<evidence type="ECO:0000256" key="9">
    <source>
        <dbReference type="ARBA" id="ARBA00023136"/>
    </source>
</evidence>
<keyword evidence="4 11" id="KW-0812">Transmembrane</keyword>
<keyword evidence="6 11" id="KW-1133">Transmembrane helix</keyword>
<dbReference type="InterPro" id="IPR013121">
    <property type="entry name" value="Fe_red_NAD-bd_6"/>
</dbReference>
<dbReference type="HOGENOM" id="CLU_016134_0_0_1"/>
<dbReference type="Pfam" id="PF01794">
    <property type="entry name" value="Ferric_reduct"/>
    <property type="match status" value="1"/>
</dbReference>
<evidence type="ECO:0000256" key="8">
    <source>
        <dbReference type="ARBA" id="ARBA00023065"/>
    </source>
</evidence>
<evidence type="ECO:0000256" key="7">
    <source>
        <dbReference type="ARBA" id="ARBA00023002"/>
    </source>
</evidence>
<feature type="region of interest" description="Disordered" evidence="10">
    <location>
        <begin position="592"/>
        <end position="622"/>
    </location>
</feature>
<dbReference type="VEuPathDB" id="FungiDB:F503_01740"/>
<dbReference type="AlphaFoldDB" id="S3CT30"/>
<dbReference type="Pfam" id="PF08030">
    <property type="entry name" value="NAD_binding_6"/>
    <property type="match status" value="1"/>
</dbReference>
<evidence type="ECO:0000256" key="2">
    <source>
        <dbReference type="ARBA" id="ARBA00006278"/>
    </source>
</evidence>
<accession>S3CT30</accession>
<feature type="transmembrane region" description="Helical" evidence="11">
    <location>
        <begin position="136"/>
        <end position="159"/>
    </location>
</feature>
<keyword evidence="9 11" id="KW-0472">Membrane</keyword>
<feature type="transmembrane region" description="Helical" evidence="11">
    <location>
        <begin position="53"/>
        <end position="74"/>
    </location>
</feature>
<name>S3CT30_OPHP1</name>
<dbReference type="OMA" id="VGACWGH"/>
<dbReference type="eggNOG" id="KOG0039">
    <property type="taxonomic scope" value="Eukaryota"/>
</dbReference>
<feature type="transmembrane region" description="Helical" evidence="11">
    <location>
        <begin position="295"/>
        <end position="311"/>
    </location>
</feature>
<feature type="transmembrane region" description="Helical" evidence="11">
    <location>
        <begin position="221"/>
        <end position="240"/>
    </location>
</feature>
<dbReference type="Gene3D" id="3.40.50.80">
    <property type="entry name" value="Nucleotide-binding domain of ferredoxin-NADP reductase (FNR) module"/>
    <property type="match status" value="1"/>
</dbReference>
<dbReference type="GO" id="GO:0005886">
    <property type="term" value="C:plasma membrane"/>
    <property type="evidence" value="ECO:0007669"/>
    <property type="project" value="TreeGrafter"/>
</dbReference>
<dbReference type="PANTHER" id="PTHR32361:SF3">
    <property type="entry name" value="REDUCTASE, PUTATIVE (AFU_ORTHOLOGUE AFUA_6G13750)-RELATED"/>
    <property type="match status" value="1"/>
</dbReference>
<evidence type="ECO:0000313" key="14">
    <source>
        <dbReference type="Proteomes" id="UP000016923"/>
    </source>
</evidence>
<feature type="domain" description="FAD-binding FR-type" evidence="12">
    <location>
        <begin position="353"/>
        <end position="505"/>
    </location>
</feature>
<keyword evidence="5" id="KW-0249">Electron transport</keyword>
<evidence type="ECO:0000256" key="6">
    <source>
        <dbReference type="ARBA" id="ARBA00022989"/>
    </source>
</evidence>
<feature type="compositionally biased region" description="Polar residues" evidence="10">
    <location>
        <begin position="592"/>
        <end position="608"/>
    </location>
</feature>
<proteinExistence type="inferred from homology"/>
<dbReference type="GO" id="GO:0015677">
    <property type="term" value="P:copper ion import"/>
    <property type="evidence" value="ECO:0007669"/>
    <property type="project" value="TreeGrafter"/>
</dbReference>
<gene>
    <name evidence="13" type="ORF">F503_01740</name>
</gene>
<dbReference type="SUPFAM" id="SSF52343">
    <property type="entry name" value="Ferredoxin reductase-like, C-terminal NADP-linked domain"/>
    <property type="match status" value="1"/>
</dbReference>
<dbReference type="EMBL" id="KE148164">
    <property type="protein sequence ID" value="EPE03850.1"/>
    <property type="molecule type" value="Genomic_DNA"/>
</dbReference>
<dbReference type="PANTHER" id="PTHR32361">
    <property type="entry name" value="FERRIC/CUPRIC REDUCTASE TRANSMEMBRANE COMPONENT"/>
    <property type="match status" value="1"/>
</dbReference>
<organism evidence="13 14">
    <name type="scientific">Ophiostoma piceae (strain UAMH 11346)</name>
    <name type="common">Sap stain fungus</name>
    <dbReference type="NCBI Taxonomy" id="1262450"/>
    <lineage>
        <taxon>Eukaryota</taxon>
        <taxon>Fungi</taxon>
        <taxon>Dikarya</taxon>
        <taxon>Ascomycota</taxon>
        <taxon>Pezizomycotina</taxon>
        <taxon>Sordariomycetes</taxon>
        <taxon>Sordariomycetidae</taxon>
        <taxon>Ophiostomatales</taxon>
        <taxon>Ophiostomataceae</taxon>
        <taxon>Ophiostoma</taxon>
    </lineage>
</organism>
<evidence type="ECO:0000256" key="4">
    <source>
        <dbReference type="ARBA" id="ARBA00022692"/>
    </source>
</evidence>
<dbReference type="InterPro" id="IPR013112">
    <property type="entry name" value="FAD-bd_8"/>
</dbReference>
<dbReference type="OrthoDB" id="167398at2759"/>
<sequence>MSLPSLSRRHIQDYGDASSLEPHWGYADRVVPCTNDAGSCAYLDVVYGAHDRGMLYTGIFWLTIAAVLIPWGCWRLKTWLEGSPLSRARPSFQSQPPSFLSRLHHTISAVFRRHFMPETASRPMTAIFGHTTRLQLLVLAMLVGYLSIWSFVGIWYNTWITPVKASPGLYNRRTSIGPWADRVGVLAYALTPLSIMLGARESLLSTLTGVPYQSFLFLHRWVGYVIVIQSIFHTMGWCLVEARFYQPQPKVWTGFVAETYIVWGFVAFVLLLLLLLFTFPFVYNRLGGYETFRKAHYILAMVYIGAAIGHWKQLACFLVPSLGLWGIDRGLRLVRTFILHNSGQCPGKQGAFFAPTPAQVSIFEDPTDGDIVRLDFHQPEPMPFEIGKHYYICFTEGSIWQSHPFTPLNDPEYDLKQVVTDEFTSRERRTLLVPHSYILRAKGGETRKIAQLVAQKIQLALTAQSTEKADDTDNATPLSSGTTPAVYTATTPVILTGPYGQSYMSEITDDSNIICIAGGTGITFVLPILLRLAREPFARSGKTQRKLRLIWAIRRQSALSWIAKELQRLRESAHDIQLDIYVTDEMPAATPQLFTDSPSIAEDASSSGGEEKVASESSPAPAVGTLTHTMTSGGRPDLPSLVSAFTAETIAGPTAVVASGPVSMITVLRKAVAESNVPSKVWKGDMRHSVRLIVDDRIE</sequence>
<dbReference type="SFLD" id="SFLDS00052">
    <property type="entry name" value="Ferric_Reductase_Domain"/>
    <property type="match status" value="1"/>
</dbReference>
<dbReference type="Pfam" id="PF08022">
    <property type="entry name" value="FAD_binding_8"/>
    <property type="match status" value="1"/>
</dbReference>
<keyword evidence="7" id="KW-0560">Oxidoreductase</keyword>
<reference evidence="13 14" key="1">
    <citation type="journal article" date="2013" name="BMC Genomics">
        <title>The genome and transcriptome of the pine saprophyte Ophiostoma piceae, and a comparison with the bark beetle-associated pine pathogen Grosmannia clavigera.</title>
        <authorList>
            <person name="Haridas S."/>
            <person name="Wang Y."/>
            <person name="Lim L."/>
            <person name="Massoumi Alamouti S."/>
            <person name="Jackman S."/>
            <person name="Docking R."/>
            <person name="Robertson G."/>
            <person name="Birol I."/>
            <person name="Bohlmann J."/>
            <person name="Breuil C."/>
        </authorList>
    </citation>
    <scope>NUCLEOTIDE SEQUENCE [LARGE SCALE GENOMIC DNA]</scope>
    <source>
        <strain evidence="13 14">UAMH 11346</strain>
    </source>
</reference>
<dbReference type="GO" id="GO:0000293">
    <property type="term" value="F:ferric-chelate reductase activity"/>
    <property type="evidence" value="ECO:0007669"/>
    <property type="project" value="UniProtKB-ARBA"/>
</dbReference>
<keyword evidence="8" id="KW-0406">Ion transport</keyword>
<evidence type="ECO:0000256" key="1">
    <source>
        <dbReference type="ARBA" id="ARBA00004141"/>
    </source>
</evidence>
<evidence type="ECO:0000259" key="12">
    <source>
        <dbReference type="PROSITE" id="PS51384"/>
    </source>
</evidence>
<dbReference type="PROSITE" id="PS51384">
    <property type="entry name" value="FAD_FR"/>
    <property type="match status" value="1"/>
</dbReference>
<dbReference type="GO" id="GO:0006879">
    <property type="term" value="P:intracellular iron ion homeostasis"/>
    <property type="evidence" value="ECO:0007669"/>
    <property type="project" value="TreeGrafter"/>
</dbReference>
<dbReference type="InterPro" id="IPR017927">
    <property type="entry name" value="FAD-bd_FR_type"/>
</dbReference>
<dbReference type="CDD" id="cd06186">
    <property type="entry name" value="NOX_Duox_like_FAD_NADP"/>
    <property type="match status" value="1"/>
</dbReference>
<evidence type="ECO:0000256" key="10">
    <source>
        <dbReference type="SAM" id="MobiDB-lite"/>
    </source>
</evidence>
<dbReference type="InterPro" id="IPR013130">
    <property type="entry name" value="Fe3_Rdtase_TM_dom"/>
</dbReference>
<keyword evidence="3" id="KW-0813">Transport</keyword>
<protein>
    <submittedName>
        <fullName evidence="13">Ferric reductase</fullName>
    </submittedName>
</protein>
<feature type="transmembrane region" description="Helical" evidence="11">
    <location>
        <begin position="511"/>
        <end position="530"/>
    </location>
</feature>
<dbReference type="InterPro" id="IPR039261">
    <property type="entry name" value="FNR_nucleotide-bd"/>
</dbReference>
<dbReference type="STRING" id="1262450.S3CT30"/>
<dbReference type="SFLD" id="SFLDG01168">
    <property type="entry name" value="Ferric_reductase_subgroup_(FRE"/>
    <property type="match status" value="1"/>
</dbReference>
<evidence type="ECO:0000256" key="11">
    <source>
        <dbReference type="SAM" id="Phobius"/>
    </source>
</evidence>
<dbReference type="InterPro" id="IPR051410">
    <property type="entry name" value="Ferric/Cupric_Reductase"/>
</dbReference>
<dbReference type="Proteomes" id="UP000016923">
    <property type="component" value="Unassembled WGS sequence"/>
</dbReference>
<evidence type="ECO:0000256" key="3">
    <source>
        <dbReference type="ARBA" id="ARBA00022448"/>
    </source>
</evidence>
<feature type="transmembrane region" description="Helical" evidence="11">
    <location>
        <begin position="260"/>
        <end position="283"/>
    </location>
</feature>
<keyword evidence="14" id="KW-1185">Reference proteome</keyword>
<evidence type="ECO:0000256" key="5">
    <source>
        <dbReference type="ARBA" id="ARBA00022982"/>
    </source>
</evidence>
<dbReference type="GO" id="GO:0006826">
    <property type="term" value="P:iron ion transport"/>
    <property type="evidence" value="ECO:0007669"/>
    <property type="project" value="TreeGrafter"/>
</dbReference>
<comment type="subcellular location">
    <subcellularLocation>
        <location evidence="1">Membrane</location>
        <topology evidence="1">Multi-pass membrane protein</topology>
    </subcellularLocation>
</comment>
<comment type="similarity">
    <text evidence="2">Belongs to the ferric reductase (FRE) family.</text>
</comment>
<evidence type="ECO:0000313" key="13">
    <source>
        <dbReference type="EMBL" id="EPE03850.1"/>
    </source>
</evidence>